<feature type="compositionally biased region" description="Polar residues" evidence="1">
    <location>
        <begin position="1"/>
        <end position="20"/>
    </location>
</feature>
<keyword evidence="4" id="KW-1185">Reference proteome</keyword>
<evidence type="ECO:0000313" key="3">
    <source>
        <dbReference type="EMBL" id="KAE8250788.1"/>
    </source>
</evidence>
<feature type="compositionally biased region" description="Polar residues" evidence="1">
    <location>
        <begin position="1018"/>
        <end position="1037"/>
    </location>
</feature>
<feature type="transmembrane region" description="Helical" evidence="2">
    <location>
        <begin position="435"/>
        <end position="459"/>
    </location>
</feature>
<feature type="region of interest" description="Disordered" evidence="1">
    <location>
        <begin position="1"/>
        <end position="92"/>
    </location>
</feature>
<feature type="region of interest" description="Disordered" evidence="1">
    <location>
        <begin position="518"/>
        <end position="538"/>
    </location>
</feature>
<keyword evidence="2" id="KW-0812">Transmembrane</keyword>
<dbReference type="EMBL" id="LWDF02000286">
    <property type="protein sequence ID" value="KAE8250788.1"/>
    <property type="molecule type" value="Genomic_DNA"/>
</dbReference>
<reference evidence="3" key="2">
    <citation type="journal article" date="2019" name="IMA Fungus">
        <title>Genome sequencing and comparison of five Tilletia species to identify candidate genes for the detection of regulated species infecting wheat.</title>
        <authorList>
            <person name="Nguyen H.D.T."/>
            <person name="Sultana T."/>
            <person name="Kesanakurti P."/>
            <person name="Hambleton S."/>
        </authorList>
    </citation>
    <scope>NUCLEOTIDE SEQUENCE</scope>
    <source>
        <strain evidence="3">DAOMC 236416</strain>
    </source>
</reference>
<dbReference type="PANTHER" id="PTHR35872:SF2">
    <property type="entry name" value="INTEGRAL MEMBRANE PROTEIN (AFU_ORTHOLOGUE AFUA_5G07110)"/>
    <property type="match status" value="1"/>
</dbReference>
<feature type="compositionally biased region" description="Low complexity" evidence="1">
    <location>
        <begin position="746"/>
        <end position="755"/>
    </location>
</feature>
<feature type="compositionally biased region" description="Acidic residues" evidence="1">
    <location>
        <begin position="1067"/>
        <end position="1079"/>
    </location>
</feature>
<feature type="transmembrane region" description="Helical" evidence="2">
    <location>
        <begin position="471"/>
        <end position="490"/>
    </location>
</feature>
<feature type="region of interest" description="Disordered" evidence="1">
    <location>
        <begin position="777"/>
        <end position="796"/>
    </location>
</feature>
<comment type="caution">
    <text evidence="3">The sequence shown here is derived from an EMBL/GenBank/DDBJ whole genome shotgun (WGS) entry which is preliminary data.</text>
</comment>
<dbReference type="Proteomes" id="UP000077521">
    <property type="component" value="Unassembled WGS sequence"/>
</dbReference>
<evidence type="ECO:0000256" key="2">
    <source>
        <dbReference type="SAM" id="Phobius"/>
    </source>
</evidence>
<feature type="region of interest" description="Disordered" evidence="1">
    <location>
        <begin position="713"/>
        <end position="755"/>
    </location>
</feature>
<feature type="compositionally biased region" description="Low complexity" evidence="1">
    <location>
        <begin position="594"/>
        <end position="610"/>
    </location>
</feature>
<feature type="compositionally biased region" description="Low complexity" evidence="1">
    <location>
        <begin position="658"/>
        <end position="675"/>
    </location>
</feature>
<proteinExistence type="predicted"/>
<feature type="compositionally biased region" description="Acidic residues" evidence="1">
    <location>
        <begin position="973"/>
        <end position="996"/>
    </location>
</feature>
<feature type="region of interest" description="Disordered" evidence="1">
    <location>
        <begin position="335"/>
        <end position="402"/>
    </location>
</feature>
<feature type="compositionally biased region" description="Polar residues" evidence="1">
    <location>
        <begin position="785"/>
        <end position="796"/>
    </location>
</feature>
<evidence type="ECO:0000256" key="1">
    <source>
        <dbReference type="SAM" id="MobiDB-lite"/>
    </source>
</evidence>
<feature type="region of interest" description="Disordered" evidence="1">
    <location>
        <begin position="123"/>
        <end position="164"/>
    </location>
</feature>
<organism evidence="3 4">
    <name type="scientific">Tilletia indica</name>
    <dbReference type="NCBI Taxonomy" id="43049"/>
    <lineage>
        <taxon>Eukaryota</taxon>
        <taxon>Fungi</taxon>
        <taxon>Dikarya</taxon>
        <taxon>Basidiomycota</taxon>
        <taxon>Ustilaginomycotina</taxon>
        <taxon>Exobasidiomycetes</taxon>
        <taxon>Tilletiales</taxon>
        <taxon>Tilletiaceae</taxon>
        <taxon>Tilletia</taxon>
    </lineage>
</organism>
<keyword evidence="2" id="KW-0472">Membrane</keyword>
<name>A0A8T8SZ90_9BASI</name>
<gene>
    <name evidence="3" type="ORF">A4X13_0g4390</name>
</gene>
<accession>A0A8T8SZ90</accession>
<dbReference type="InterPro" id="IPR021369">
    <property type="entry name" value="DUF2985"/>
</dbReference>
<keyword evidence="2" id="KW-1133">Transmembrane helix</keyword>
<feature type="compositionally biased region" description="Low complexity" evidence="1">
    <location>
        <begin position="359"/>
        <end position="371"/>
    </location>
</feature>
<feature type="region of interest" description="Disordered" evidence="1">
    <location>
        <begin position="573"/>
        <end position="675"/>
    </location>
</feature>
<feature type="compositionally biased region" description="Basic residues" evidence="1">
    <location>
        <begin position="611"/>
        <end position="627"/>
    </location>
</feature>
<sequence>MTGSSSIRLLRSTSHSQSPPQIVAPTPQRRIPLTLNDNSSDNSEEEEDDKDKPELRSTTPALPPPPQSQINTASQHLEQRRRKAEQDAKLAHAQRILDREIQPSPRPASFHHHHHLPSILRPASAASATRRHSAESARPPPAARTSRRPASFRSTDSNTRRPHKSVVAIVSARHRAAAQRKEAVRRQARLKKINQLDPLLASGALDEDAARVKKEREVETTRALQRDLELTLPGRNLHGQNTNGAEDDDNLHHNWEVVDTLDVVDPGVATVAALTNVANSIMFPYLPALFNRMPIVDLPLEATAQDARSTLESDKTPLVNQPSGSWAQNLRRRFSKHPSPTTQQGQGPAALEEGRADSTPATTPGTITTKPISEKTARKQRRAERRAAHHRAKNEKYQQDPLDTHVETLLNNRKRAQARRVLKGLWAFLKTPQGIIVGIYGFLVVFTGAALVIFLLGWIDHGNNKDFWVEVFSQAVNALFTITGVGLIPWRVRDTYRMGWIFYYQHLTRKLRRKAHLPPLKDSNDLPDPQAGITELEERKTRIVVDGKQYGEGDYPSEPPTPVTEVNAGAEHAKGVNNAPGRTGTPLQTIPESNSAAGGLTLANANATASAHHHHLHHLLPHHHHHPSTPTEGGPRSKTPVGRVKSPFGRTSSPIPRAGTASPSSHSTSAAAAVAAAHQLRRPTSITWEPVEVPTPGGPTGHFVERPSSAAEIARPGSAPPVARVSPLHEKSTPGTGYAGGGGSVGVSSRNSVESATGWRDEHGYFHFSRRSLDGHASSVGGGDNNNPSSSHLSTYFPNSEEETQVLQDIQVLSPAQAEHLHVLQTKFAHGASWYRPHETPTHRAFPIRTALWITILNDGNSMFQCMLCVRMNCQRKLGFSNRFHSLSFSSLALSYSEQGVMWGFATHYQDRPAWTTGSLIPFSFLCGIGAGVLIARGSKKTKKTDEVEERLRAAFAERERKYLERKKRLAEDLSDDEEEDGDEDDTSADGDEDGSEAGRGRVGPSTVSQLEAAVAGSESTGGLKSFGAPTSSSTGAQPEAMYHLNYPSPVRPVAHRGVVQSLSTESVEDDDDEEDEMKDDVKDDGNSIALTPINPHASSITDRPSAAAWRSPGEAADAGGDGDAAHPMAETPHPSGGALSSLQHFEDALDEEGGVEDQEGLEQHHILSPIAEDMSHNGAGGAESATVRAIERQEEREEEQNEAGIATAFFGLGGVQGVKGPQ</sequence>
<protein>
    <submittedName>
        <fullName evidence="3">Uncharacterized protein</fullName>
    </submittedName>
</protein>
<feature type="compositionally biased region" description="Acidic residues" evidence="1">
    <location>
        <begin position="1149"/>
        <end position="1161"/>
    </location>
</feature>
<feature type="compositionally biased region" description="Basic residues" evidence="1">
    <location>
        <begin position="378"/>
        <end position="393"/>
    </location>
</feature>
<dbReference type="Pfam" id="PF11204">
    <property type="entry name" value="DUF2985"/>
    <property type="match status" value="1"/>
</dbReference>
<evidence type="ECO:0000313" key="4">
    <source>
        <dbReference type="Proteomes" id="UP000077521"/>
    </source>
</evidence>
<reference evidence="3" key="1">
    <citation type="submission" date="2016-04" db="EMBL/GenBank/DDBJ databases">
        <authorList>
            <person name="Nguyen H.D."/>
            <person name="Samba Siva P."/>
            <person name="Cullis J."/>
            <person name="Levesque C.A."/>
            <person name="Hambleton S."/>
        </authorList>
    </citation>
    <scope>NUCLEOTIDE SEQUENCE</scope>
    <source>
        <strain evidence="3">DAOMC 236416</strain>
    </source>
</reference>
<dbReference type="AlphaFoldDB" id="A0A8T8SZ90"/>
<feature type="compositionally biased region" description="Gly residues" evidence="1">
    <location>
        <begin position="1212"/>
        <end position="1223"/>
    </location>
</feature>
<dbReference type="PANTHER" id="PTHR35872">
    <property type="entry name" value="INTEGRAL MEMBRANE PROTEIN (AFU_ORTHOLOGUE AFUA_5G07110)"/>
    <property type="match status" value="1"/>
</dbReference>
<feature type="region of interest" description="Disordered" evidence="1">
    <location>
        <begin position="971"/>
        <end position="1223"/>
    </location>
</feature>